<dbReference type="SUPFAM" id="SSF52058">
    <property type="entry name" value="L domain-like"/>
    <property type="match status" value="1"/>
</dbReference>
<evidence type="ECO:0000256" key="2">
    <source>
        <dbReference type="ARBA" id="ARBA00022614"/>
    </source>
</evidence>
<dbReference type="AlphaFoldDB" id="A0A0M9FTS2"/>
<keyword evidence="2" id="KW-0433">Leucine-rich repeat</keyword>
<keyword evidence="12" id="KW-1185">Reference proteome</keyword>
<dbReference type="GeneID" id="26908606"/>
<dbReference type="Gene3D" id="3.80.10.10">
    <property type="entry name" value="Ribonuclease Inhibitor"/>
    <property type="match status" value="1"/>
</dbReference>
<keyword evidence="6" id="KW-1133">Transmembrane helix</keyword>
<protein>
    <submittedName>
        <fullName evidence="11">Putative surface antigen protein 2</fullName>
    </submittedName>
</protein>
<dbReference type="InterPro" id="IPR001611">
    <property type="entry name" value="Leu-rich_rpt"/>
</dbReference>
<accession>A0A0M9FTS2</accession>
<dbReference type="RefSeq" id="XP_015654236.1">
    <property type="nucleotide sequence ID" value="XM_015807287.1"/>
</dbReference>
<evidence type="ECO:0000313" key="11">
    <source>
        <dbReference type="EMBL" id="KPA75797.1"/>
    </source>
</evidence>
<keyword evidence="5" id="KW-0677">Repeat</keyword>
<organism evidence="11 12">
    <name type="scientific">Leptomonas pyrrhocoris</name>
    <name type="common">Firebug parasite</name>
    <dbReference type="NCBI Taxonomy" id="157538"/>
    <lineage>
        <taxon>Eukaryota</taxon>
        <taxon>Discoba</taxon>
        <taxon>Euglenozoa</taxon>
        <taxon>Kinetoplastea</taxon>
        <taxon>Metakinetoplastina</taxon>
        <taxon>Trypanosomatida</taxon>
        <taxon>Trypanosomatidae</taxon>
        <taxon>Leishmaniinae</taxon>
        <taxon>Leptomonas</taxon>
    </lineage>
</organism>
<evidence type="ECO:0000256" key="8">
    <source>
        <dbReference type="ARBA" id="ARBA00023170"/>
    </source>
</evidence>
<comment type="caution">
    <text evidence="11">The sequence shown here is derived from an EMBL/GenBank/DDBJ whole genome shotgun (WGS) entry which is preliminary data.</text>
</comment>
<evidence type="ECO:0000256" key="10">
    <source>
        <dbReference type="SAM" id="SignalP"/>
    </source>
</evidence>
<dbReference type="PANTHER" id="PTHR27000">
    <property type="entry name" value="LEUCINE-RICH REPEAT RECEPTOR-LIKE PROTEIN KINASE FAMILY PROTEIN-RELATED"/>
    <property type="match status" value="1"/>
</dbReference>
<keyword evidence="8" id="KW-0675">Receptor</keyword>
<dbReference type="VEuPathDB" id="TriTrypDB:LpyrH10_23_1060"/>
<evidence type="ECO:0000256" key="5">
    <source>
        <dbReference type="ARBA" id="ARBA00022737"/>
    </source>
</evidence>
<proteinExistence type="predicted"/>
<name>A0A0M9FTS2_LEPPY</name>
<feature type="chain" id="PRO_5005835924" evidence="10">
    <location>
        <begin position="34"/>
        <end position="317"/>
    </location>
</feature>
<reference evidence="11 12" key="1">
    <citation type="submission" date="2015-07" db="EMBL/GenBank/DDBJ databases">
        <title>High-quality genome of monoxenous trypanosomatid Leptomonas pyrrhocoris.</title>
        <authorList>
            <person name="Flegontov P."/>
            <person name="Butenko A."/>
            <person name="Firsov S."/>
            <person name="Vlcek C."/>
            <person name="Logacheva M.D."/>
            <person name="Field M."/>
            <person name="Filatov D."/>
            <person name="Flegontova O."/>
            <person name="Gerasimov E."/>
            <person name="Jackson A.P."/>
            <person name="Kelly S."/>
            <person name="Opperdoes F."/>
            <person name="O'Reilly A."/>
            <person name="Votypka J."/>
            <person name="Yurchenko V."/>
            <person name="Lukes J."/>
        </authorList>
    </citation>
    <scope>NUCLEOTIDE SEQUENCE [LARGE SCALE GENOMIC DNA]</scope>
    <source>
        <strain evidence="11">H10</strain>
    </source>
</reference>
<evidence type="ECO:0000256" key="9">
    <source>
        <dbReference type="ARBA" id="ARBA00023180"/>
    </source>
</evidence>
<dbReference type="Pfam" id="PF13855">
    <property type="entry name" value="LRR_8"/>
    <property type="match status" value="1"/>
</dbReference>
<evidence type="ECO:0000256" key="4">
    <source>
        <dbReference type="ARBA" id="ARBA00022729"/>
    </source>
</evidence>
<keyword evidence="9" id="KW-0325">Glycoprotein</keyword>
<evidence type="ECO:0000256" key="1">
    <source>
        <dbReference type="ARBA" id="ARBA00004167"/>
    </source>
</evidence>
<dbReference type="GO" id="GO:0016020">
    <property type="term" value="C:membrane"/>
    <property type="evidence" value="ECO:0007669"/>
    <property type="project" value="UniProtKB-SubCell"/>
</dbReference>
<dbReference type="InterPro" id="IPR032675">
    <property type="entry name" value="LRR_dom_sf"/>
</dbReference>
<evidence type="ECO:0000256" key="3">
    <source>
        <dbReference type="ARBA" id="ARBA00022692"/>
    </source>
</evidence>
<dbReference type="OrthoDB" id="267901at2759"/>
<comment type="subcellular location">
    <subcellularLocation>
        <location evidence="1">Membrane</location>
        <topology evidence="1">Single-pass membrane protein</topology>
    </subcellularLocation>
</comment>
<dbReference type="EMBL" id="LGTL01000023">
    <property type="protein sequence ID" value="KPA75797.1"/>
    <property type="molecule type" value="Genomic_DNA"/>
</dbReference>
<evidence type="ECO:0000256" key="7">
    <source>
        <dbReference type="ARBA" id="ARBA00023136"/>
    </source>
</evidence>
<evidence type="ECO:0000256" key="6">
    <source>
        <dbReference type="ARBA" id="ARBA00022989"/>
    </source>
</evidence>
<sequence>MGRSFAATPQPWKALAIGALLLCCVLGPHLAIAADSGAETSSSGNPPVPPGDTTTLTFLQALVTAMEGLPQPTPFDDYCKWEGIVTCNDDGTVSVKLTDSASKLTKLSSLPELAVKLDGTKVAMKSFEANAMGHLFGGALPASWGKLTQLQTLSLSGNTKLTSSLPSAWSGMTALTQLVLSNNGMSGSLPPEWSGMTALAQLVLTGNKFCGCVLATWSAALKPTVDPAVSAKTCATANACDKVSSSSASPFYCDVVHCTQCAAGNDTKCIRCDSGYTLTDGFQCISEGDAAYWQSLVNPSGLLMLALLCASVLWNLI</sequence>
<gene>
    <name evidence="11" type="ORF">ABB37_08321</name>
</gene>
<keyword evidence="4 10" id="KW-0732">Signal</keyword>
<evidence type="ECO:0000313" key="12">
    <source>
        <dbReference type="Proteomes" id="UP000037923"/>
    </source>
</evidence>
<dbReference type="PANTHER" id="PTHR27000:SF642">
    <property type="entry name" value="INACTIVE LEUCINE-RICH REPEAT RECEPTOR KINASE XIAO-RELATED"/>
    <property type="match status" value="1"/>
</dbReference>
<keyword evidence="7" id="KW-0472">Membrane</keyword>
<dbReference type="Proteomes" id="UP000037923">
    <property type="component" value="Unassembled WGS sequence"/>
</dbReference>
<keyword evidence="3" id="KW-0812">Transmembrane</keyword>
<feature type="signal peptide" evidence="10">
    <location>
        <begin position="1"/>
        <end position="33"/>
    </location>
</feature>